<dbReference type="InterPro" id="IPR000719">
    <property type="entry name" value="Prot_kinase_dom"/>
</dbReference>
<dbReference type="InterPro" id="IPR017441">
    <property type="entry name" value="Protein_kinase_ATP_BS"/>
</dbReference>
<keyword evidence="2" id="KW-0808">Transferase</keyword>
<evidence type="ECO:0000256" key="7">
    <source>
        <dbReference type="RuleBase" id="RU000304"/>
    </source>
</evidence>
<dbReference type="PROSITE" id="PS00108">
    <property type="entry name" value="PROTEIN_KINASE_ST"/>
    <property type="match status" value="1"/>
</dbReference>
<dbReference type="GO" id="GO:0004674">
    <property type="term" value="F:protein serine/threonine kinase activity"/>
    <property type="evidence" value="ECO:0007669"/>
    <property type="project" value="UniProtKB-KW"/>
</dbReference>
<feature type="domain" description="Protein kinase" evidence="9">
    <location>
        <begin position="43"/>
        <end position="307"/>
    </location>
</feature>
<dbReference type="PROSITE" id="PS00107">
    <property type="entry name" value="PROTEIN_KINASE_ATP"/>
    <property type="match status" value="1"/>
</dbReference>
<gene>
    <name evidence="11" type="primary">stk33</name>
</gene>
<feature type="region of interest" description="Disordered" evidence="8">
    <location>
        <begin position="329"/>
        <end position="481"/>
    </location>
</feature>
<evidence type="ECO:0000256" key="1">
    <source>
        <dbReference type="ARBA" id="ARBA00022527"/>
    </source>
</evidence>
<feature type="compositionally biased region" description="Polar residues" evidence="8">
    <location>
        <begin position="433"/>
        <end position="464"/>
    </location>
</feature>
<dbReference type="Proteomes" id="UP000515145">
    <property type="component" value="Chromosome 3"/>
</dbReference>
<dbReference type="InParanoid" id="A0A6P7HWQ9"/>
<dbReference type="CTD" id="65975"/>
<evidence type="ECO:0000313" key="10">
    <source>
        <dbReference type="Proteomes" id="UP000515145"/>
    </source>
</evidence>
<dbReference type="FunFam" id="1.10.510.10:FF:000571">
    <property type="entry name" value="Maternal embryonic leucine zipper kinase"/>
    <property type="match status" value="1"/>
</dbReference>
<dbReference type="RefSeq" id="XP_028258058.1">
    <property type="nucleotide sequence ID" value="XM_028402257.1"/>
</dbReference>
<feature type="compositionally biased region" description="Polar residues" evidence="8">
    <location>
        <begin position="352"/>
        <end position="374"/>
    </location>
</feature>
<keyword evidence="5 6" id="KW-0067">ATP-binding</keyword>
<evidence type="ECO:0000256" key="3">
    <source>
        <dbReference type="ARBA" id="ARBA00022741"/>
    </source>
</evidence>
<dbReference type="Gene3D" id="1.10.510.10">
    <property type="entry name" value="Transferase(Phosphotransferase) domain 1"/>
    <property type="match status" value="1"/>
</dbReference>
<feature type="compositionally biased region" description="Polar residues" evidence="8">
    <location>
        <begin position="387"/>
        <end position="404"/>
    </location>
</feature>
<feature type="compositionally biased region" description="Polar residues" evidence="8">
    <location>
        <begin position="412"/>
        <end position="422"/>
    </location>
</feature>
<organism evidence="10 11">
    <name type="scientific">Parambassis ranga</name>
    <name type="common">Indian glassy fish</name>
    <dbReference type="NCBI Taxonomy" id="210632"/>
    <lineage>
        <taxon>Eukaryota</taxon>
        <taxon>Metazoa</taxon>
        <taxon>Chordata</taxon>
        <taxon>Craniata</taxon>
        <taxon>Vertebrata</taxon>
        <taxon>Euteleostomi</taxon>
        <taxon>Actinopterygii</taxon>
        <taxon>Neopterygii</taxon>
        <taxon>Teleostei</taxon>
        <taxon>Neoteleostei</taxon>
        <taxon>Acanthomorphata</taxon>
        <taxon>Ovalentaria</taxon>
        <taxon>Ambassidae</taxon>
        <taxon>Parambassis</taxon>
    </lineage>
</organism>
<protein>
    <submittedName>
        <fullName evidence="11">Serine/threonine-protein kinase 33</fullName>
    </submittedName>
</protein>
<name>A0A6P7HWQ9_9TELE</name>
<evidence type="ECO:0000259" key="9">
    <source>
        <dbReference type="PROSITE" id="PS50011"/>
    </source>
</evidence>
<evidence type="ECO:0000256" key="4">
    <source>
        <dbReference type="ARBA" id="ARBA00022777"/>
    </source>
</evidence>
<dbReference type="SUPFAM" id="SSF56112">
    <property type="entry name" value="Protein kinase-like (PK-like)"/>
    <property type="match status" value="1"/>
</dbReference>
<dbReference type="PROSITE" id="PS50011">
    <property type="entry name" value="PROTEIN_KINASE_DOM"/>
    <property type="match status" value="1"/>
</dbReference>
<keyword evidence="1 7" id="KW-0723">Serine/threonine-protein kinase</keyword>
<dbReference type="InterPro" id="IPR011009">
    <property type="entry name" value="Kinase-like_dom_sf"/>
</dbReference>
<dbReference type="FunFam" id="3.30.200.20:FF:000315">
    <property type="entry name" value="Calcium-dependent protein kinase 3"/>
    <property type="match status" value="1"/>
</dbReference>
<evidence type="ECO:0000256" key="5">
    <source>
        <dbReference type="ARBA" id="ARBA00022840"/>
    </source>
</evidence>
<evidence type="ECO:0000313" key="11">
    <source>
        <dbReference type="RefSeq" id="XP_028258058.1"/>
    </source>
</evidence>
<proteinExistence type="inferred from homology"/>
<reference evidence="11" key="1">
    <citation type="submission" date="2025-08" db="UniProtKB">
        <authorList>
            <consortium name="RefSeq"/>
        </authorList>
    </citation>
    <scope>IDENTIFICATION</scope>
</reference>
<dbReference type="Pfam" id="PF00069">
    <property type="entry name" value="Pkinase"/>
    <property type="match status" value="1"/>
</dbReference>
<feature type="binding site" evidence="6">
    <location>
        <position position="72"/>
    </location>
    <ligand>
        <name>ATP</name>
        <dbReference type="ChEBI" id="CHEBI:30616"/>
    </ligand>
</feature>
<dbReference type="AlphaFoldDB" id="A0A6P7HWQ9"/>
<evidence type="ECO:0000256" key="2">
    <source>
        <dbReference type="ARBA" id="ARBA00022679"/>
    </source>
</evidence>
<dbReference type="InterPro" id="IPR008271">
    <property type="entry name" value="Ser/Thr_kinase_AS"/>
</dbReference>
<keyword evidence="3 6" id="KW-0547">Nucleotide-binding</keyword>
<dbReference type="GO" id="GO:0005524">
    <property type="term" value="F:ATP binding"/>
    <property type="evidence" value="ECO:0007669"/>
    <property type="project" value="UniProtKB-UniRule"/>
</dbReference>
<dbReference type="PANTHER" id="PTHR24347">
    <property type="entry name" value="SERINE/THREONINE-PROTEIN KINASE"/>
    <property type="match status" value="1"/>
</dbReference>
<accession>A0A6P7HWQ9</accession>
<dbReference type="OrthoDB" id="541276at2759"/>
<comment type="similarity">
    <text evidence="7">Belongs to the protein kinase superfamily.</text>
</comment>
<sequence>MTQADASGLDSTQPASACTSKDKLERNMTVVRLDSDDDLRNIYNFGGKLGQGSFGTVYEAIHIETKTKWAIKEICRPAPGSSEVEMLDNEIAILQQVNHPHIICLQEVYCTTKMMYLVTELCEGGELKQLLEQKKYFTEDETRSVIHSIADAVVYLHKRDIVHRDLKLENILLKNSLDEDDKIFNIKVSDFGLSAKTHDVWIGSTMTKTCGTLIYMAPEVMSSRSYTQLCDVWSIGIIMYMLLCGEPPFVSESKKGLFEKITKGKIKFTQPPWTRVSDAAKNLLACLLKVDPANRMSAHQLLENPWITGDTDVPAVPVNVLDMMRHYREQEESGTIQATEQAAETETDSHHQNSPKQRPKRNNNFCTPSTSSNLCHGVKTKEGGGSPKQNKCNTSLDSDTQGQRRTTRSHAGPSTQTNTKQCRSQDKKDLSTGWRQSSDLSTADDQKLSTSSKVQLMPTNQHNGSKTKKRSVLHRKTCKKN</sequence>
<dbReference type="GeneID" id="114433613"/>
<keyword evidence="4 11" id="KW-0418">Kinase</keyword>
<dbReference type="SMART" id="SM00220">
    <property type="entry name" value="S_TKc"/>
    <property type="match status" value="1"/>
</dbReference>
<feature type="compositionally biased region" description="Polar residues" evidence="8">
    <location>
        <begin position="333"/>
        <end position="344"/>
    </location>
</feature>
<evidence type="ECO:0000256" key="6">
    <source>
        <dbReference type="PROSITE-ProRule" id="PRU10141"/>
    </source>
</evidence>
<keyword evidence="10" id="KW-1185">Reference proteome</keyword>
<evidence type="ECO:0000256" key="8">
    <source>
        <dbReference type="SAM" id="MobiDB-lite"/>
    </source>
</evidence>
<feature type="compositionally biased region" description="Basic residues" evidence="8">
    <location>
        <begin position="465"/>
        <end position="481"/>
    </location>
</feature>